<evidence type="ECO:0000256" key="4">
    <source>
        <dbReference type="PIRNR" id="PIRNR005673"/>
    </source>
</evidence>
<gene>
    <name evidence="5" type="ORF">POCTA_138.1.T2650006</name>
</gene>
<dbReference type="OrthoDB" id="29145at2759"/>
<proteinExistence type="inferred from homology"/>
<dbReference type="AlphaFoldDB" id="A0A8S1YQL0"/>
<evidence type="ECO:0000313" key="6">
    <source>
        <dbReference type="Proteomes" id="UP000683925"/>
    </source>
</evidence>
<protein>
    <recommendedName>
        <fullName evidence="4">Importin subunit alpha</fullName>
    </recommendedName>
</protein>
<organism evidence="5 6">
    <name type="scientific">Paramecium octaurelia</name>
    <dbReference type="NCBI Taxonomy" id="43137"/>
    <lineage>
        <taxon>Eukaryota</taxon>
        <taxon>Sar</taxon>
        <taxon>Alveolata</taxon>
        <taxon>Ciliophora</taxon>
        <taxon>Intramacronucleata</taxon>
        <taxon>Oligohymenophorea</taxon>
        <taxon>Peniculida</taxon>
        <taxon>Parameciidae</taxon>
        <taxon>Paramecium</taxon>
    </lineage>
</organism>
<dbReference type="EMBL" id="CAJJDP010000269">
    <property type="protein sequence ID" value="CAD8215477.1"/>
    <property type="molecule type" value="Genomic_DNA"/>
</dbReference>
<dbReference type="InterPro" id="IPR024931">
    <property type="entry name" value="Importin_alpha"/>
</dbReference>
<dbReference type="GO" id="GO:0015031">
    <property type="term" value="P:protein transport"/>
    <property type="evidence" value="ECO:0007669"/>
    <property type="project" value="UniProtKB-KW"/>
</dbReference>
<dbReference type="PANTHER" id="PTHR23316">
    <property type="entry name" value="IMPORTIN ALPHA"/>
    <property type="match status" value="1"/>
</dbReference>
<reference evidence="5" key="1">
    <citation type="submission" date="2021-01" db="EMBL/GenBank/DDBJ databases">
        <authorList>
            <consortium name="Genoscope - CEA"/>
            <person name="William W."/>
        </authorList>
    </citation>
    <scope>NUCLEOTIDE SEQUENCE</scope>
</reference>
<dbReference type="OMA" id="KLAPCYQ"/>
<name>A0A8S1YQL0_PAROT</name>
<keyword evidence="3 4" id="KW-0653">Protein transport</keyword>
<dbReference type="Proteomes" id="UP000683925">
    <property type="component" value="Unassembled WGS sequence"/>
</dbReference>
<evidence type="ECO:0000256" key="3">
    <source>
        <dbReference type="ARBA" id="ARBA00022927"/>
    </source>
</evidence>
<accession>A0A8S1YQL0</accession>
<dbReference type="PIRSF" id="PIRSF005673">
    <property type="entry name" value="Importin_alpha"/>
    <property type="match status" value="1"/>
</dbReference>
<sequence>MDDQTITNCAIKEKNIEKLCRLIPDSLTEELKYALKHSVENLFNEEADLDKLQEYITQVHSDDLNIQYQGLNRNRKLLNNSQLALPKEQLIEILLQNNFSIKIFQIAINSKIQLLQYEALWIIYNIVCVTQQEMQNIIVNNGNNILLLVDESQLDEIIELVICILAKISGESVQFRNMLIEKGIVEQLLKLAPCYQWNNPDIFTAIVWTMANLAKQKPIFIKPSKLLTQILSELLSSIEDETQIMYACWGLNYLSDNDDGQQYFSIKPPVIQKLTLLLNSKNESLIIPALKTIGNILTGNEVQTAKVLNTGVLKPFEMLLSQNYSEVIQREVCWSLSNIVAGTSDQVNQILKNDSLLKALFRQFQQGDSKIFKEMSYFLSNLINYTDLKSIDQFLTQYDCFQKISIMLDMEDETIRRIILEGILEFSKKIQINAKLQVYRQLMHDSKIIDKVKIMQNYVTDEISDQANQILKTLDLEEIV</sequence>
<dbReference type="SMART" id="SM00185">
    <property type="entry name" value="ARM"/>
    <property type="match status" value="3"/>
</dbReference>
<evidence type="ECO:0000256" key="2">
    <source>
        <dbReference type="ARBA" id="ARBA00022737"/>
    </source>
</evidence>
<keyword evidence="6" id="KW-1185">Reference proteome</keyword>
<dbReference type="InterPro" id="IPR000225">
    <property type="entry name" value="Armadillo"/>
</dbReference>
<comment type="caution">
    <text evidence="5">The sequence shown here is derived from an EMBL/GenBank/DDBJ whole genome shotgun (WGS) entry which is preliminary data.</text>
</comment>
<evidence type="ECO:0000256" key="1">
    <source>
        <dbReference type="ARBA" id="ARBA00022448"/>
    </source>
</evidence>
<dbReference type="Pfam" id="PF00514">
    <property type="entry name" value="Arm"/>
    <property type="match status" value="1"/>
</dbReference>
<keyword evidence="1 4" id="KW-0813">Transport</keyword>
<evidence type="ECO:0000313" key="5">
    <source>
        <dbReference type="EMBL" id="CAD8215477.1"/>
    </source>
</evidence>
<keyword evidence="2" id="KW-0677">Repeat</keyword>
<comment type="similarity">
    <text evidence="4">Belongs to the importin alpha family.</text>
</comment>